<accession>A0A9N7TK36</accession>
<organism evidence="2 3">
    <name type="scientific">Pleuronectes platessa</name>
    <name type="common">European plaice</name>
    <dbReference type="NCBI Taxonomy" id="8262"/>
    <lineage>
        <taxon>Eukaryota</taxon>
        <taxon>Metazoa</taxon>
        <taxon>Chordata</taxon>
        <taxon>Craniata</taxon>
        <taxon>Vertebrata</taxon>
        <taxon>Euteleostomi</taxon>
        <taxon>Actinopterygii</taxon>
        <taxon>Neopterygii</taxon>
        <taxon>Teleostei</taxon>
        <taxon>Neoteleostei</taxon>
        <taxon>Acanthomorphata</taxon>
        <taxon>Carangaria</taxon>
        <taxon>Pleuronectiformes</taxon>
        <taxon>Pleuronectoidei</taxon>
        <taxon>Pleuronectidae</taxon>
        <taxon>Pleuronectes</taxon>
    </lineage>
</organism>
<evidence type="ECO:0000313" key="3">
    <source>
        <dbReference type="Proteomes" id="UP001153269"/>
    </source>
</evidence>
<dbReference type="Proteomes" id="UP001153269">
    <property type="component" value="Unassembled WGS sequence"/>
</dbReference>
<gene>
    <name evidence="2" type="ORF">PLEPLA_LOCUS2214</name>
</gene>
<reference evidence="2" key="1">
    <citation type="submission" date="2020-03" db="EMBL/GenBank/DDBJ databases">
        <authorList>
            <person name="Weist P."/>
        </authorList>
    </citation>
    <scope>NUCLEOTIDE SEQUENCE</scope>
</reference>
<dbReference type="EMBL" id="CADEAL010000110">
    <property type="protein sequence ID" value="CAB1414505.1"/>
    <property type="molecule type" value="Genomic_DNA"/>
</dbReference>
<proteinExistence type="predicted"/>
<feature type="compositionally biased region" description="Polar residues" evidence="1">
    <location>
        <begin position="101"/>
        <end position="111"/>
    </location>
</feature>
<keyword evidence="3" id="KW-1185">Reference proteome</keyword>
<evidence type="ECO:0000313" key="2">
    <source>
        <dbReference type="EMBL" id="CAB1414505.1"/>
    </source>
</evidence>
<comment type="caution">
    <text evidence="2">The sequence shown here is derived from an EMBL/GenBank/DDBJ whole genome shotgun (WGS) entry which is preliminary data.</text>
</comment>
<feature type="region of interest" description="Disordered" evidence="1">
    <location>
        <begin position="64"/>
        <end position="121"/>
    </location>
</feature>
<protein>
    <submittedName>
        <fullName evidence="2">Uncharacterized protein</fullName>
    </submittedName>
</protein>
<feature type="compositionally biased region" description="Polar residues" evidence="1">
    <location>
        <begin position="82"/>
        <end position="92"/>
    </location>
</feature>
<dbReference type="AlphaFoldDB" id="A0A9N7TK36"/>
<feature type="compositionally biased region" description="Basic and acidic residues" evidence="1">
    <location>
        <begin position="112"/>
        <end position="121"/>
    </location>
</feature>
<name>A0A9N7TK36_PLEPL</name>
<evidence type="ECO:0000256" key="1">
    <source>
        <dbReference type="SAM" id="MobiDB-lite"/>
    </source>
</evidence>
<sequence length="152" mass="17290">MSEAEREEGCKVHHLSHGSWRKLGGALRLTDASTPPLWRPNDLLAQTSLPPVHRFNSTDFLREKLWPPPSPSSRIRRRVDQPLSNEPVNQPGTADRGVGTFSANFDTSQEGRTNKQEEFRESRDPVAAEFITRWKQLDSIVFQALTFLQGRL</sequence>